<reference evidence="1 2" key="1">
    <citation type="submission" date="2016-03" db="EMBL/GenBank/DDBJ databases">
        <title>Genome sequence of Rhodococcus kyotonensis KB10.</title>
        <authorList>
            <person name="Jeong H."/>
            <person name="Hong C.E."/>
            <person name="Jo S.H."/>
            <person name="Park J.M."/>
        </authorList>
    </citation>
    <scope>NUCLEOTIDE SEQUENCE [LARGE SCALE GENOMIC DNA]</scope>
    <source>
        <strain evidence="1 2">KB10</strain>
    </source>
</reference>
<sequence length="65" mass="7114">MTDNDFQPSKEQLATVFEYAGLPVSAQRLDSEFDTYSSTLALIRKASIRGIGETVPAAAFNASWE</sequence>
<name>A0A177YPU9_9NOCA</name>
<dbReference type="EMBL" id="LVHI01000001">
    <property type="protein sequence ID" value="OAK57280.1"/>
    <property type="molecule type" value="Genomic_DNA"/>
</dbReference>
<evidence type="ECO:0000313" key="1">
    <source>
        <dbReference type="EMBL" id="OAK57280.1"/>
    </source>
</evidence>
<dbReference type="Proteomes" id="UP000077519">
    <property type="component" value="Unassembled WGS sequence"/>
</dbReference>
<comment type="caution">
    <text evidence="1">The sequence shown here is derived from an EMBL/GenBank/DDBJ whole genome shotgun (WGS) entry which is preliminary data.</text>
</comment>
<protein>
    <submittedName>
        <fullName evidence="1">Uncharacterized protein</fullName>
    </submittedName>
</protein>
<keyword evidence="2" id="KW-1185">Reference proteome</keyword>
<dbReference type="AlphaFoldDB" id="A0A177YPU9"/>
<dbReference type="RefSeq" id="WP_068420430.1">
    <property type="nucleotide sequence ID" value="NZ_LVHI01000001.1"/>
</dbReference>
<gene>
    <name evidence="1" type="ORF">A3K89_00165</name>
</gene>
<organism evidence="1 2">
    <name type="scientific">Rhodococcoides kyotonense</name>
    <dbReference type="NCBI Taxonomy" id="398843"/>
    <lineage>
        <taxon>Bacteria</taxon>
        <taxon>Bacillati</taxon>
        <taxon>Actinomycetota</taxon>
        <taxon>Actinomycetes</taxon>
        <taxon>Mycobacteriales</taxon>
        <taxon>Nocardiaceae</taxon>
        <taxon>Rhodococcoides</taxon>
    </lineage>
</organism>
<evidence type="ECO:0000313" key="2">
    <source>
        <dbReference type="Proteomes" id="UP000077519"/>
    </source>
</evidence>
<accession>A0A177YPU9</accession>
<proteinExistence type="predicted"/>